<dbReference type="AlphaFoldDB" id="A0A9D9IHS0"/>
<dbReference type="SUPFAM" id="SSF52833">
    <property type="entry name" value="Thioredoxin-like"/>
    <property type="match status" value="2"/>
</dbReference>
<dbReference type="InterPro" id="IPR036249">
    <property type="entry name" value="Thioredoxin-like_sf"/>
</dbReference>
<reference evidence="2" key="2">
    <citation type="journal article" date="2021" name="PeerJ">
        <title>Extensive microbial diversity within the chicken gut microbiome revealed by metagenomics and culture.</title>
        <authorList>
            <person name="Gilroy R."/>
            <person name="Ravi A."/>
            <person name="Getino M."/>
            <person name="Pursley I."/>
            <person name="Horton D.L."/>
            <person name="Alikhan N.F."/>
            <person name="Baker D."/>
            <person name="Gharbi K."/>
            <person name="Hall N."/>
            <person name="Watson M."/>
            <person name="Adriaenssens E.M."/>
            <person name="Foster-Nyarko E."/>
            <person name="Jarju S."/>
            <person name="Secka A."/>
            <person name="Antonio M."/>
            <person name="Oren A."/>
            <person name="Chaudhuri R.R."/>
            <person name="La Ragione R."/>
            <person name="Hildebrand F."/>
            <person name="Pallen M.J."/>
        </authorList>
    </citation>
    <scope>NUCLEOTIDE SEQUENCE</scope>
    <source>
        <strain evidence="2">B1-8020</strain>
    </source>
</reference>
<comment type="caution">
    <text evidence="2">The sequence shown here is derived from an EMBL/GenBank/DDBJ whole genome shotgun (WGS) entry which is preliminary data.</text>
</comment>
<protein>
    <submittedName>
        <fullName evidence="2">Redoxin domain-containing protein</fullName>
    </submittedName>
</protein>
<gene>
    <name evidence="2" type="ORF">IAB81_00160</name>
</gene>
<dbReference type="GO" id="GO:0016491">
    <property type="term" value="F:oxidoreductase activity"/>
    <property type="evidence" value="ECO:0007669"/>
    <property type="project" value="InterPro"/>
</dbReference>
<dbReference type="EMBL" id="JADIMA010000002">
    <property type="protein sequence ID" value="MBO8472033.1"/>
    <property type="molecule type" value="Genomic_DNA"/>
</dbReference>
<dbReference type="CDD" id="cd02947">
    <property type="entry name" value="TRX_family"/>
    <property type="match status" value="1"/>
</dbReference>
<dbReference type="GO" id="GO:0016209">
    <property type="term" value="F:antioxidant activity"/>
    <property type="evidence" value="ECO:0007669"/>
    <property type="project" value="InterPro"/>
</dbReference>
<feature type="domain" description="Thioredoxin" evidence="1">
    <location>
        <begin position="137"/>
        <end position="300"/>
    </location>
</feature>
<proteinExistence type="predicted"/>
<dbReference type="InterPro" id="IPR050553">
    <property type="entry name" value="Thioredoxin_ResA/DsbE_sf"/>
</dbReference>
<dbReference type="PROSITE" id="PS51257">
    <property type="entry name" value="PROKAR_LIPOPROTEIN"/>
    <property type="match status" value="1"/>
</dbReference>
<evidence type="ECO:0000259" key="1">
    <source>
        <dbReference type="PROSITE" id="PS51352"/>
    </source>
</evidence>
<reference evidence="2" key="1">
    <citation type="submission" date="2020-10" db="EMBL/GenBank/DDBJ databases">
        <authorList>
            <person name="Gilroy R."/>
        </authorList>
    </citation>
    <scope>NUCLEOTIDE SEQUENCE</scope>
    <source>
        <strain evidence="2">B1-8020</strain>
    </source>
</reference>
<dbReference type="Proteomes" id="UP000823604">
    <property type="component" value="Unassembled WGS sequence"/>
</dbReference>
<dbReference type="PANTHER" id="PTHR42852">
    <property type="entry name" value="THIOL:DISULFIDE INTERCHANGE PROTEIN DSBE"/>
    <property type="match status" value="1"/>
</dbReference>
<dbReference type="PROSITE" id="PS51352">
    <property type="entry name" value="THIOREDOXIN_2"/>
    <property type="match status" value="2"/>
</dbReference>
<evidence type="ECO:0000313" key="3">
    <source>
        <dbReference type="Proteomes" id="UP000823604"/>
    </source>
</evidence>
<dbReference type="InterPro" id="IPR013766">
    <property type="entry name" value="Thioredoxin_domain"/>
</dbReference>
<dbReference type="Pfam" id="PF00578">
    <property type="entry name" value="AhpC-TSA"/>
    <property type="match status" value="1"/>
</dbReference>
<dbReference type="Gene3D" id="3.40.30.10">
    <property type="entry name" value="Glutaredoxin"/>
    <property type="match status" value="2"/>
</dbReference>
<name>A0A9D9IHS0_9BACT</name>
<evidence type="ECO:0000313" key="2">
    <source>
        <dbReference type="EMBL" id="MBO8472033.1"/>
    </source>
</evidence>
<feature type="domain" description="Thioredoxin" evidence="1">
    <location>
        <begin position="385"/>
        <end position="497"/>
    </location>
</feature>
<accession>A0A9D9IHS0</accession>
<sequence>MKSPGHLLKAAGSLVLAIWAVCSCGTARVQIREVPAAPDFSGIDSTLDLYLASLDGEPPEIQKENIDFIINECGNDTATARHAALRMYDHYRNSPLMGAETMAIHLIDTWFSAGRMKMRSDEELLAARMFAEFNRNSLIGARAPECIFKTPDGKDFNIPEDCLGEYTVLYFYDAGCPVCTIESARLKADAEAGNQPVRLNLVMVYTGQDREIWGNYCSSRLPGTTDSLNTTNLWSPGYESDFPRLYGVISTPKLFLLDKQGTIIGRNLDTESLKELLVKTVSPPQITPEEMKMLVDIVLPTIGARNCENVKALVDIFRKQLEDSSMAERAAFLGALYYDLRYRPEYPYKCGAAYLAEKEILPSWENWDGAILADALLFMELYNMTPLGEKVQDFPLPGMKKTLYGVKAPLTVVFIYSPGCTRCESEMPAIKTLEDKYRNRAEFIYINSDEYDTESFLAGYYDLSLLPAIFLLGEDKDLYAKYIDAEELGELLEIILSSR</sequence>
<dbReference type="InterPro" id="IPR000866">
    <property type="entry name" value="AhpC/TSA"/>
</dbReference>
<organism evidence="2 3">
    <name type="scientific">Candidatus Merdivivens pullicola</name>
    <dbReference type="NCBI Taxonomy" id="2840872"/>
    <lineage>
        <taxon>Bacteria</taxon>
        <taxon>Pseudomonadati</taxon>
        <taxon>Bacteroidota</taxon>
        <taxon>Bacteroidia</taxon>
        <taxon>Bacteroidales</taxon>
        <taxon>Muribaculaceae</taxon>
        <taxon>Muribaculaceae incertae sedis</taxon>
        <taxon>Candidatus Merdivivens</taxon>
    </lineage>
</organism>
<dbReference type="PANTHER" id="PTHR42852:SF17">
    <property type="entry name" value="THIOREDOXIN-LIKE PROTEIN HI_1115"/>
    <property type="match status" value="1"/>
</dbReference>